<dbReference type="OrthoDB" id="8180029at2759"/>
<dbReference type="AlphaFoldDB" id="A0A482WD32"/>
<sequence>MELISYNEAYVSDVLLQVGKINRTTVALNVSFNVLQDVLDQKLVISGDAERLYRTQYKKTGIKVVMNLCKFINTNMFGIRDMLLRYGNVDGCNFAKGHYYIKNLVPDTNNFPKYIPHGSYRTDTTILWENAVQMSRMMCYWTIQPL</sequence>
<comment type="caution">
    <text evidence="2">The sequence shown here is derived from an EMBL/GenBank/DDBJ whole genome shotgun (WGS) entry which is preliminary data.</text>
</comment>
<dbReference type="InterPro" id="IPR036846">
    <property type="entry name" value="GM2-AP_sf"/>
</dbReference>
<dbReference type="Proteomes" id="UP000292052">
    <property type="component" value="Unassembled WGS sequence"/>
</dbReference>
<keyword evidence="3" id="KW-1185">Reference proteome</keyword>
<name>A0A482WD32_ASBVE</name>
<organism evidence="2 3">
    <name type="scientific">Asbolus verrucosus</name>
    <name type="common">Desert ironclad beetle</name>
    <dbReference type="NCBI Taxonomy" id="1661398"/>
    <lineage>
        <taxon>Eukaryota</taxon>
        <taxon>Metazoa</taxon>
        <taxon>Ecdysozoa</taxon>
        <taxon>Arthropoda</taxon>
        <taxon>Hexapoda</taxon>
        <taxon>Insecta</taxon>
        <taxon>Pterygota</taxon>
        <taxon>Neoptera</taxon>
        <taxon>Endopterygota</taxon>
        <taxon>Coleoptera</taxon>
        <taxon>Polyphaga</taxon>
        <taxon>Cucujiformia</taxon>
        <taxon>Tenebrionidae</taxon>
        <taxon>Pimeliinae</taxon>
        <taxon>Asbolus</taxon>
    </lineage>
</organism>
<keyword evidence="1" id="KW-0732">Signal</keyword>
<dbReference type="PANTHER" id="PTHR21112">
    <property type="entry name" value="CHEMOSENSORY PROTEIN A 29A-RELATED"/>
    <property type="match status" value="1"/>
</dbReference>
<proteinExistence type="predicted"/>
<dbReference type="SMART" id="SM00697">
    <property type="entry name" value="DM8"/>
    <property type="match status" value="1"/>
</dbReference>
<dbReference type="Gene3D" id="2.70.220.10">
    <property type="entry name" value="Ganglioside GM2 activator"/>
    <property type="match status" value="1"/>
</dbReference>
<dbReference type="InterPro" id="IPR010512">
    <property type="entry name" value="DUF1091"/>
</dbReference>
<evidence type="ECO:0000313" key="2">
    <source>
        <dbReference type="EMBL" id="RZC42925.1"/>
    </source>
</evidence>
<accession>A0A482WD32</accession>
<dbReference type="EMBL" id="QDEB01003593">
    <property type="protein sequence ID" value="RZC42925.1"/>
    <property type="molecule type" value="Genomic_DNA"/>
</dbReference>
<reference evidence="2 3" key="1">
    <citation type="submission" date="2017-03" db="EMBL/GenBank/DDBJ databases">
        <title>Genome of the blue death feigning beetle - Asbolus verrucosus.</title>
        <authorList>
            <person name="Rider S.D."/>
        </authorList>
    </citation>
    <scope>NUCLEOTIDE SEQUENCE [LARGE SCALE GENOMIC DNA]</scope>
    <source>
        <strain evidence="2">Butters</strain>
        <tissue evidence="2">Head and leg muscle</tissue>
    </source>
</reference>
<dbReference type="Pfam" id="PF06477">
    <property type="entry name" value="DUF1091"/>
    <property type="match status" value="1"/>
</dbReference>
<evidence type="ECO:0000256" key="1">
    <source>
        <dbReference type="ARBA" id="ARBA00022729"/>
    </source>
</evidence>
<gene>
    <name evidence="2" type="ORF">BDFB_005579</name>
</gene>
<evidence type="ECO:0000313" key="3">
    <source>
        <dbReference type="Proteomes" id="UP000292052"/>
    </source>
</evidence>
<dbReference type="PANTHER" id="PTHR21112:SF0">
    <property type="entry name" value="CHEMOSENSORY PROTEIN A 29A-RELATED"/>
    <property type="match status" value="1"/>
</dbReference>
<protein>
    <submittedName>
        <fullName evidence="2">DUF1091 domain containing protein</fullName>
    </submittedName>
</protein>